<evidence type="ECO:0000256" key="2">
    <source>
        <dbReference type="ARBA" id="ARBA00023015"/>
    </source>
</evidence>
<keyword evidence="2" id="KW-0805">Transcription regulation</keyword>
<evidence type="ECO:0000259" key="5">
    <source>
        <dbReference type="PROSITE" id="PS50931"/>
    </source>
</evidence>
<dbReference type="PANTHER" id="PTHR30126:SF39">
    <property type="entry name" value="HTH-TYPE TRANSCRIPTIONAL REGULATOR CYSL"/>
    <property type="match status" value="1"/>
</dbReference>
<dbReference type="GO" id="GO:0000976">
    <property type="term" value="F:transcription cis-regulatory region binding"/>
    <property type="evidence" value="ECO:0007669"/>
    <property type="project" value="TreeGrafter"/>
</dbReference>
<dbReference type="SUPFAM" id="SSF46785">
    <property type="entry name" value="Winged helix' DNA-binding domain"/>
    <property type="match status" value="1"/>
</dbReference>
<dbReference type="Proteomes" id="UP000193963">
    <property type="component" value="Unassembled WGS sequence"/>
</dbReference>
<dbReference type="GO" id="GO:0003700">
    <property type="term" value="F:DNA-binding transcription factor activity"/>
    <property type="evidence" value="ECO:0007669"/>
    <property type="project" value="InterPro"/>
</dbReference>
<dbReference type="FunFam" id="1.10.10.10:FF:000001">
    <property type="entry name" value="LysR family transcriptional regulator"/>
    <property type="match status" value="1"/>
</dbReference>
<dbReference type="InterPro" id="IPR005119">
    <property type="entry name" value="LysR_subst-bd"/>
</dbReference>
<dbReference type="InterPro" id="IPR036388">
    <property type="entry name" value="WH-like_DNA-bd_sf"/>
</dbReference>
<feature type="domain" description="HTH lysR-type" evidence="5">
    <location>
        <begin position="1"/>
        <end position="58"/>
    </location>
</feature>
<dbReference type="Gene3D" id="1.10.10.10">
    <property type="entry name" value="Winged helix-like DNA-binding domain superfamily/Winged helix DNA-binding domain"/>
    <property type="match status" value="1"/>
</dbReference>
<evidence type="ECO:0000313" key="6">
    <source>
        <dbReference type="EMBL" id="SLN25494.1"/>
    </source>
</evidence>
<keyword evidence="4" id="KW-0804">Transcription</keyword>
<dbReference type="Pfam" id="PF00126">
    <property type="entry name" value="HTH_1"/>
    <property type="match status" value="1"/>
</dbReference>
<reference evidence="7" key="1">
    <citation type="submission" date="2017-03" db="EMBL/GenBank/DDBJ databases">
        <authorList>
            <person name="Rodrigo-Torres L."/>
            <person name="Arahal R.D."/>
            <person name="Lucena T."/>
        </authorList>
    </citation>
    <scope>NUCLEOTIDE SEQUENCE [LARGE SCALE GENOMIC DNA]</scope>
    <source>
        <strain evidence="7">CECT 7751</strain>
    </source>
</reference>
<proteinExistence type="inferred from homology"/>
<name>A0A1X6YMC2_9RHOB</name>
<keyword evidence="7" id="KW-1185">Reference proteome</keyword>
<dbReference type="RefSeq" id="WP_085886824.1">
    <property type="nucleotide sequence ID" value="NZ_FWFN01000002.1"/>
</dbReference>
<protein>
    <submittedName>
        <fullName evidence="6">HTH-type transcriptional activator CmpR</fullName>
    </submittedName>
</protein>
<evidence type="ECO:0000256" key="4">
    <source>
        <dbReference type="ARBA" id="ARBA00023163"/>
    </source>
</evidence>
<dbReference type="Pfam" id="PF03466">
    <property type="entry name" value="LysR_substrate"/>
    <property type="match status" value="1"/>
</dbReference>
<gene>
    <name evidence="6" type="primary">cmpR_1</name>
    <name evidence="6" type="ORF">PSM7751_00914</name>
</gene>
<dbReference type="EMBL" id="FWFN01000002">
    <property type="protein sequence ID" value="SLN25494.1"/>
    <property type="molecule type" value="Genomic_DNA"/>
</dbReference>
<dbReference type="InterPro" id="IPR036390">
    <property type="entry name" value="WH_DNA-bd_sf"/>
</dbReference>
<accession>A0A1X6YMC2</accession>
<dbReference type="InterPro" id="IPR000847">
    <property type="entry name" value="LysR_HTH_N"/>
</dbReference>
<dbReference type="OrthoDB" id="9803735at2"/>
<dbReference type="PROSITE" id="PS50931">
    <property type="entry name" value="HTH_LYSR"/>
    <property type="match status" value="1"/>
</dbReference>
<evidence type="ECO:0000256" key="1">
    <source>
        <dbReference type="ARBA" id="ARBA00009437"/>
    </source>
</evidence>
<evidence type="ECO:0000256" key="3">
    <source>
        <dbReference type="ARBA" id="ARBA00023125"/>
    </source>
</evidence>
<dbReference type="Gene3D" id="3.40.190.290">
    <property type="match status" value="1"/>
</dbReference>
<dbReference type="SUPFAM" id="SSF53850">
    <property type="entry name" value="Periplasmic binding protein-like II"/>
    <property type="match status" value="1"/>
</dbReference>
<organism evidence="6 7">
    <name type="scientific">Pseudooceanicola marinus</name>
    <dbReference type="NCBI Taxonomy" id="396013"/>
    <lineage>
        <taxon>Bacteria</taxon>
        <taxon>Pseudomonadati</taxon>
        <taxon>Pseudomonadota</taxon>
        <taxon>Alphaproteobacteria</taxon>
        <taxon>Rhodobacterales</taxon>
        <taxon>Paracoccaceae</taxon>
        <taxon>Pseudooceanicola</taxon>
    </lineage>
</organism>
<dbReference type="AlphaFoldDB" id="A0A1X6YMC2"/>
<keyword evidence="3" id="KW-0238">DNA-binding</keyword>
<sequence length="289" mass="31012">MTPEQLRVFVTVAEMQHVTRAARALNMTQSTASAAIAALETRHDVTLFDRIGRGIVLTEDGRAFLPEARAVLARLAEAEAMLADTRGLARGHLRLVASQTIAGYWLPPRIAAFRALHPGIEISLDLGNTREATADVLQGRLDLALVEGEVEDPRLEKRRIGEDQLRLVCAADLAGKITPETLDQADWVLREPGSGTRSSAEAALAALDLDLPRRSAGLVLPSNEAVMSAVEAGAGVTILSALVVARSLATGALHDCGLVLPPRPFFALRHRDHHLSRAVQAFLDQLDGT</sequence>
<evidence type="ECO:0000313" key="7">
    <source>
        <dbReference type="Proteomes" id="UP000193963"/>
    </source>
</evidence>
<dbReference type="PANTHER" id="PTHR30126">
    <property type="entry name" value="HTH-TYPE TRANSCRIPTIONAL REGULATOR"/>
    <property type="match status" value="1"/>
</dbReference>
<dbReference type="PRINTS" id="PR00039">
    <property type="entry name" value="HTHLYSR"/>
</dbReference>
<comment type="similarity">
    <text evidence="1">Belongs to the LysR transcriptional regulatory family.</text>
</comment>